<feature type="domain" description="CheB-type methylesterase" evidence="9">
    <location>
        <begin position="168"/>
        <end position="361"/>
    </location>
</feature>
<dbReference type="SUPFAM" id="SSF52172">
    <property type="entry name" value="CheY-like"/>
    <property type="match status" value="1"/>
</dbReference>
<evidence type="ECO:0000256" key="5">
    <source>
        <dbReference type="ARBA" id="ARBA00048267"/>
    </source>
</evidence>
<dbReference type="Pfam" id="PF00072">
    <property type="entry name" value="Response_reg"/>
    <property type="match status" value="1"/>
</dbReference>
<dbReference type="PANTHER" id="PTHR42872:SF6">
    <property type="entry name" value="PROTEIN-GLUTAMATE METHYLESTERASE_PROTEIN-GLUTAMINE GLUTAMINASE"/>
    <property type="match status" value="1"/>
</dbReference>
<dbReference type="SMART" id="SM00448">
    <property type="entry name" value="REC"/>
    <property type="match status" value="1"/>
</dbReference>
<dbReference type="Pfam" id="PF01339">
    <property type="entry name" value="CheB_methylest"/>
    <property type="match status" value="1"/>
</dbReference>
<organism evidence="10 11">
    <name type="scientific">Sphingorhabdus arenilitoris</name>
    <dbReference type="NCBI Taxonomy" id="1490041"/>
    <lineage>
        <taxon>Bacteria</taxon>
        <taxon>Pseudomonadati</taxon>
        <taxon>Pseudomonadota</taxon>
        <taxon>Alphaproteobacteria</taxon>
        <taxon>Sphingomonadales</taxon>
        <taxon>Sphingomonadaceae</taxon>
        <taxon>Sphingorhabdus</taxon>
    </lineage>
</organism>
<keyword evidence="2 6" id="KW-0145">Chemotaxis</keyword>
<dbReference type="PROSITE" id="PS50110">
    <property type="entry name" value="RESPONSE_REGULATORY"/>
    <property type="match status" value="1"/>
</dbReference>
<keyword evidence="10" id="KW-0808">Transferase</keyword>
<dbReference type="InterPro" id="IPR001789">
    <property type="entry name" value="Sig_transdc_resp-reg_receiver"/>
</dbReference>
<evidence type="ECO:0000256" key="1">
    <source>
        <dbReference type="ARBA" id="ARBA00022490"/>
    </source>
</evidence>
<keyword evidence="11" id="KW-1185">Reference proteome</keyword>
<dbReference type="InterPro" id="IPR011006">
    <property type="entry name" value="CheY-like_superfamily"/>
</dbReference>
<sequence length="362" mass="38567">MLAYKPDLNDSKSPSSNPIRVMLVDDSVVARSIFGRILSGCAQIKVACQAENPEVALDLLSRHQVDIILLDIEMPRRSGLDALPDLLQKSNGARILVVSSFAEENGPGAIQALSLGACDTLGKPGRSGFTGRFSQTLLEKVIYLGNSERPKEFEVAEIPDVPPVHKVTLSSPECIAIGASTGGIPAIYDVIGNLRPEIDCPIFITQHLPHTFMSFFAKQLGSQTDRSVCVAEPGMKVLPNHIYIAPGQSHLVCRQSGRDVVMEYFEDQETTRYCPSVDIMFASLAKIYGDRAIGVVLSGMGSDGSIGAECLSKAGSKILVQDAATSVVWGMPGNISRLGLASAVMPAADIGKLISKTAGRAN</sequence>
<evidence type="ECO:0000256" key="4">
    <source>
        <dbReference type="ARBA" id="ARBA00039140"/>
    </source>
</evidence>
<feature type="active site" evidence="6">
    <location>
        <position position="303"/>
    </location>
</feature>
<feature type="modified residue" description="4-aspartylphosphate" evidence="7">
    <location>
        <position position="71"/>
    </location>
</feature>
<dbReference type="InterPro" id="IPR000673">
    <property type="entry name" value="Sig_transdc_resp-reg_Me-estase"/>
</dbReference>
<evidence type="ECO:0000256" key="3">
    <source>
        <dbReference type="ARBA" id="ARBA00022801"/>
    </source>
</evidence>
<dbReference type="CDD" id="cd17541">
    <property type="entry name" value="REC_CheB-like"/>
    <property type="match status" value="1"/>
</dbReference>
<dbReference type="Gene3D" id="3.40.50.180">
    <property type="entry name" value="Methylesterase CheB, C-terminal domain"/>
    <property type="match status" value="1"/>
</dbReference>
<gene>
    <name evidence="10" type="primary">cheB</name>
    <name evidence="10" type="ORF">ACFOWX_05945</name>
</gene>
<dbReference type="GO" id="GO:0008984">
    <property type="term" value="F:protein-glutamate methylesterase activity"/>
    <property type="evidence" value="ECO:0007669"/>
    <property type="project" value="UniProtKB-EC"/>
</dbReference>
<evidence type="ECO:0000313" key="10">
    <source>
        <dbReference type="EMBL" id="MFC4291954.1"/>
    </source>
</evidence>
<keyword evidence="1" id="KW-0963">Cytoplasm</keyword>
<comment type="catalytic activity">
    <reaction evidence="5">
        <text>[protein]-L-glutamate 5-O-methyl ester + H2O = L-glutamyl-[protein] + methanol + H(+)</text>
        <dbReference type="Rhea" id="RHEA:23236"/>
        <dbReference type="Rhea" id="RHEA-COMP:10208"/>
        <dbReference type="Rhea" id="RHEA-COMP:10311"/>
        <dbReference type="ChEBI" id="CHEBI:15377"/>
        <dbReference type="ChEBI" id="CHEBI:15378"/>
        <dbReference type="ChEBI" id="CHEBI:17790"/>
        <dbReference type="ChEBI" id="CHEBI:29973"/>
        <dbReference type="ChEBI" id="CHEBI:82795"/>
        <dbReference type="EC" id="3.1.1.61"/>
    </reaction>
</comment>
<evidence type="ECO:0000256" key="6">
    <source>
        <dbReference type="PROSITE-ProRule" id="PRU00050"/>
    </source>
</evidence>
<comment type="caution">
    <text evidence="10">The sequence shown here is derived from an EMBL/GenBank/DDBJ whole genome shotgun (WGS) entry which is preliminary data.</text>
</comment>
<name>A0ABV8RFD7_9SPHN</name>
<evidence type="ECO:0000313" key="11">
    <source>
        <dbReference type="Proteomes" id="UP001595887"/>
    </source>
</evidence>
<dbReference type="GO" id="GO:0032259">
    <property type="term" value="P:methylation"/>
    <property type="evidence" value="ECO:0007669"/>
    <property type="project" value="UniProtKB-KW"/>
</dbReference>
<accession>A0ABV8RFD7</accession>
<feature type="active site" evidence="6">
    <location>
        <position position="180"/>
    </location>
</feature>
<dbReference type="PROSITE" id="PS50122">
    <property type="entry name" value="CHEB"/>
    <property type="match status" value="1"/>
</dbReference>
<feature type="domain" description="Response regulatory" evidence="8">
    <location>
        <begin position="20"/>
        <end position="138"/>
    </location>
</feature>
<dbReference type="CDD" id="cd16432">
    <property type="entry name" value="CheB_Rec"/>
    <property type="match status" value="1"/>
</dbReference>
<evidence type="ECO:0000256" key="7">
    <source>
        <dbReference type="PROSITE-ProRule" id="PRU00169"/>
    </source>
</evidence>
<proteinExistence type="predicted"/>
<feature type="active site" evidence="6">
    <location>
        <position position="207"/>
    </location>
</feature>
<dbReference type="SUPFAM" id="SSF52738">
    <property type="entry name" value="Methylesterase CheB, C-terminal domain"/>
    <property type="match status" value="1"/>
</dbReference>
<dbReference type="PANTHER" id="PTHR42872">
    <property type="entry name" value="PROTEIN-GLUTAMATE METHYLESTERASE/PROTEIN-GLUTAMINE GLUTAMINASE"/>
    <property type="match status" value="1"/>
</dbReference>
<evidence type="ECO:0000259" key="8">
    <source>
        <dbReference type="PROSITE" id="PS50110"/>
    </source>
</evidence>
<dbReference type="EC" id="3.1.1.61" evidence="4"/>
<evidence type="ECO:0000256" key="2">
    <source>
        <dbReference type="ARBA" id="ARBA00022500"/>
    </source>
</evidence>
<dbReference type="EMBL" id="JBHSDH010000013">
    <property type="protein sequence ID" value="MFC4291954.1"/>
    <property type="molecule type" value="Genomic_DNA"/>
</dbReference>
<protein>
    <recommendedName>
        <fullName evidence="4">protein-glutamate methylesterase</fullName>
        <ecNumber evidence="4">3.1.1.61</ecNumber>
    </recommendedName>
</protein>
<keyword evidence="7" id="KW-0597">Phosphoprotein</keyword>
<dbReference type="InterPro" id="IPR035909">
    <property type="entry name" value="CheB_C"/>
</dbReference>
<keyword evidence="3 6" id="KW-0378">Hydrolase</keyword>
<dbReference type="InterPro" id="IPR008248">
    <property type="entry name" value="CheB-like"/>
</dbReference>
<evidence type="ECO:0000259" key="9">
    <source>
        <dbReference type="PROSITE" id="PS50122"/>
    </source>
</evidence>
<keyword evidence="10" id="KW-0489">Methyltransferase</keyword>
<dbReference type="Proteomes" id="UP001595887">
    <property type="component" value="Unassembled WGS sequence"/>
</dbReference>
<dbReference type="RefSeq" id="WP_381422244.1">
    <property type="nucleotide sequence ID" value="NZ_JBHSDH010000013.1"/>
</dbReference>
<dbReference type="NCBIfam" id="NF001965">
    <property type="entry name" value="PRK00742.1"/>
    <property type="match status" value="1"/>
</dbReference>
<dbReference type="GO" id="GO:0008168">
    <property type="term" value="F:methyltransferase activity"/>
    <property type="evidence" value="ECO:0007669"/>
    <property type="project" value="UniProtKB-KW"/>
</dbReference>
<dbReference type="PIRSF" id="PIRSF000876">
    <property type="entry name" value="RR_chemtxs_CheB"/>
    <property type="match status" value="1"/>
</dbReference>
<dbReference type="Gene3D" id="3.40.50.2300">
    <property type="match status" value="1"/>
</dbReference>
<reference evidence="11" key="1">
    <citation type="journal article" date="2019" name="Int. J. Syst. Evol. Microbiol.">
        <title>The Global Catalogue of Microorganisms (GCM) 10K type strain sequencing project: providing services to taxonomists for standard genome sequencing and annotation.</title>
        <authorList>
            <consortium name="The Broad Institute Genomics Platform"/>
            <consortium name="The Broad Institute Genome Sequencing Center for Infectious Disease"/>
            <person name="Wu L."/>
            <person name="Ma J."/>
        </authorList>
    </citation>
    <scope>NUCLEOTIDE SEQUENCE [LARGE SCALE GENOMIC DNA]</scope>
    <source>
        <strain evidence="11">CECT 8531</strain>
    </source>
</reference>